<dbReference type="Proteomes" id="UP000429484">
    <property type="component" value="Unassembled WGS sequence"/>
</dbReference>
<evidence type="ECO:0000313" key="2">
    <source>
        <dbReference type="Proteomes" id="UP000429484"/>
    </source>
</evidence>
<accession>A0AAW9TJQ4</accession>
<proteinExistence type="predicted"/>
<dbReference type="AlphaFoldDB" id="A0AAW9TJQ4"/>
<reference evidence="1 2" key="1">
    <citation type="journal article" date="2013" name="Genome Biol.">
        <title>Comparative genomics of the core and accessory genomes of 48 Sinorhizobium strains comprising five genospecies.</title>
        <authorList>
            <person name="Sugawara M."/>
            <person name="Epstein B."/>
            <person name="Badgley B.D."/>
            <person name="Unno T."/>
            <person name="Xu L."/>
            <person name="Reese J."/>
            <person name="Gyaneshwar P."/>
            <person name="Denny R."/>
            <person name="Mudge J."/>
            <person name="Bharti A.K."/>
            <person name="Farmer A.D."/>
            <person name="May G.D."/>
            <person name="Woodward J.E."/>
            <person name="Medigue C."/>
            <person name="Vallenet D."/>
            <person name="Lajus A."/>
            <person name="Rouy Z."/>
            <person name="Martinez-Vaz B."/>
            <person name="Tiffin P."/>
            <person name="Young N.D."/>
            <person name="Sadowsky M.J."/>
        </authorList>
    </citation>
    <scope>NUCLEOTIDE SEQUENCE [LARGE SCALE GENOMIC DNA]</scope>
    <source>
        <strain evidence="1 2">N6B1</strain>
    </source>
</reference>
<protein>
    <submittedName>
        <fullName evidence="1">Uncharacterized protein</fullName>
    </submittedName>
</protein>
<name>A0AAW9TJQ4_RHIML</name>
<dbReference type="RefSeq" id="WP_024311211.1">
    <property type="nucleotide sequence ID" value="NZ_CP065022.1"/>
</dbReference>
<comment type="caution">
    <text evidence="1">The sequence shown here is derived from an EMBL/GenBank/DDBJ whole genome shotgun (WGS) entry which is preliminary data.</text>
</comment>
<sequence length="81" mass="9500">MKSNGFGSFIQTIVVLVPNENVEQVASILGIEPYEIIDNQARFEWTRQTTRKGDDEDVVFDLSRELGFELKWRIDWDKSDY</sequence>
<dbReference type="EMBL" id="WISR01000035">
    <property type="protein sequence ID" value="MQW31882.1"/>
    <property type="molecule type" value="Genomic_DNA"/>
</dbReference>
<gene>
    <name evidence="1" type="ORF">GHK53_03190</name>
</gene>
<evidence type="ECO:0000313" key="1">
    <source>
        <dbReference type="EMBL" id="MQW31882.1"/>
    </source>
</evidence>
<organism evidence="1 2">
    <name type="scientific">Rhizobium meliloti</name>
    <name type="common">Ensifer meliloti</name>
    <name type="synonym">Sinorhizobium meliloti</name>
    <dbReference type="NCBI Taxonomy" id="382"/>
    <lineage>
        <taxon>Bacteria</taxon>
        <taxon>Pseudomonadati</taxon>
        <taxon>Pseudomonadota</taxon>
        <taxon>Alphaproteobacteria</taxon>
        <taxon>Hyphomicrobiales</taxon>
        <taxon>Rhizobiaceae</taxon>
        <taxon>Sinorhizobium/Ensifer group</taxon>
        <taxon>Sinorhizobium</taxon>
    </lineage>
</organism>